<dbReference type="SUPFAM" id="SSF47598">
    <property type="entry name" value="Ribbon-helix-helix"/>
    <property type="match status" value="1"/>
</dbReference>
<accession>N9T451</accession>
<gene>
    <name evidence="1" type="ORF">F902_02540</name>
</gene>
<reference evidence="1 2" key="1">
    <citation type="submission" date="2013-02" db="EMBL/GenBank/DDBJ databases">
        <title>The Genome Sequence of Acinetobacter sp. CIP 70.18.</title>
        <authorList>
            <consortium name="The Broad Institute Genome Sequencing Platform"/>
            <consortium name="The Broad Institute Genome Sequencing Center for Infectious Disease"/>
            <person name="Cerqueira G."/>
            <person name="Feldgarden M."/>
            <person name="Courvalin P."/>
            <person name="Perichon B."/>
            <person name="Grillot-Courvalin C."/>
            <person name="Clermont D."/>
            <person name="Rocha E."/>
            <person name="Yoon E.-J."/>
            <person name="Nemec A."/>
            <person name="Walker B."/>
            <person name="Young S.K."/>
            <person name="Zeng Q."/>
            <person name="Gargeya S."/>
            <person name="Fitzgerald M."/>
            <person name="Haas B."/>
            <person name="Abouelleil A."/>
            <person name="Alvarado L."/>
            <person name="Arachchi H.M."/>
            <person name="Berlin A.M."/>
            <person name="Chapman S.B."/>
            <person name="Dewar J."/>
            <person name="Goldberg J."/>
            <person name="Griggs A."/>
            <person name="Gujja S."/>
            <person name="Hansen M."/>
            <person name="Howarth C."/>
            <person name="Imamovic A."/>
            <person name="Larimer J."/>
            <person name="McCowan C."/>
            <person name="Murphy C."/>
            <person name="Neiman D."/>
            <person name="Pearson M."/>
            <person name="Priest M."/>
            <person name="Roberts A."/>
            <person name="Saif S."/>
            <person name="Shea T."/>
            <person name="Sisk P."/>
            <person name="Sykes S."/>
            <person name="Wortman J."/>
            <person name="Nusbaum C."/>
            <person name="Birren B."/>
        </authorList>
    </citation>
    <scope>NUCLEOTIDE SEQUENCE [LARGE SCALE GENOMIC DNA]</scope>
    <source>
        <strain evidence="1 2">CIP 70.18</strain>
    </source>
</reference>
<dbReference type="Proteomes" id="UP000013084">
    <property type="component" value="Unassembled WGS sequence"/>
</dbReference>
<sequence>MGVMEIYLKMKKIRVLNQDDWKRTQVRMPLDQYDDVVKYAEQNSLSLNSAVLDLVSKGLEYDMKFDPSKFQNGGDIEYEVLEHFKKIGKLLEERDYLKSPDQVNDNLRNSK</sequence>
<dbReference type="PATRIC" id="fig|1217700.3.peg.2464"/>
<evidence type="ECO:0000313" key="1">
    <source>
        <dbReference type="EMBL" id="ENX58140.1"/>
    </source>
</evidence>
<dbReference type="EMBL" id="APRN01000036">
    <property type="protein sequence ID" value="ENX58140.1"/>
    <property type="molecule type" value="Genomic_DNA"/>
</dbReference>
<evidence type="ECO:0000313" key="2">
    <source>
        <dbReference type="Proteomes" id="UP000013084"/>
    </source>
</evidence>
<organism evidence="1 2">
    <name type="scientific">Acinetobacter higginsii</name>
    <dbReference type="NCBI Taxonomy" id="70347"/>
    <lineage>
        <taxon>Bacteria</taxon>
        <taxon>Pseudomonadati</taxon>
        <taxon>Pseudomonadota</taxon>
        <taxon>Gammaproteobacteria</taxon>
        <taxon>Moraxellales</taxon>
        <taxon>Moraxellaceae</taxon>
        <taxon>Acinetobacter</taxon>
    </lineage>
</organism>
<name>N9T451_9GAMM</name>
<dbReference type="InterPro" id="IPR010985">
    <property type="entry name" value="Ribbon_hlx_hlx"/>
</dbReference>
<dbReference type="GO" id="GO:0006355">
    <property type="term" value="P:regulation of DNA-templated transcription"/>
    <property type="evidence" value="ECO:0007669"/>
    <property type="project" value="InterPro"/>
</dbReference>
<evidence type="ECO:0008006" key="3">
    <source>
        <dbReference type="Google" id="ProtNLM"/>
    </source>
</evidence>
<dbReference type="AlphaFoldDB" id="N9T451"/>
<comment type="caution">
    <text evidence="1">The sequence shown here is derived from an EMBL/GenBank/DDBJ whole genome shotgun (WGS) entry which is preliminary data.</text>
</comment>
<dbReference type="HOGENOM" id="CLU_2152857_0_0_6"/>
<proteinExistence type="predicted"/>
<keyword evidence="2" id="KW-1185">Reference proteome</keyword>
<protein>
    <recommendedName>
        <fullName evidence="3">Arc family DNA-binding protein</fullName>
    </recommendedName>
</protein>